<keyword evidence="1" id="KW-0812">Transmembrane</keyword>
<organism evidence="2 3">
    <name type="scientific">Oceanospirillum sediminis</name>
    <dbReference type="NCBI Taxonomy" id="2760088"/>
    <lineage>
        <taxon>Bacteria</taxon>
        <taxon>Pseudomonadati</taxon>
        <taxon>Pseudomonadota</taxon>
        <taxon>Gammaproteobacteria</taxon>
        <taxon>Oceanospirillales</taxon>
        <taxon>Oceanospirillaceae</taxon>
        <taxon>Oceanospirillum</taxon>
    </lineage>
</organism>
<dbReference type="RefSeq" id="WP_182807692.1">
    <property type="nucleotide sequence ID" value="NZ_JACJFM010000004.1"/>
</dbReference>
<comment type="caution">
    <text evidence="2">The sequence shown here is derived from an EMBL/GenBank/DDBJ whole genome shotgun (WGS) entry which is preliminary data.</text>
</comment>
<proteinExistence type="predicted"/>
<accession>A0A839INQ2</accession>
<dbReference type="AlphaFoldDB" id="A0A839INQ2"/>
<sequence>MEFKAKDSIPSWKHAVLGAFAYLLSIESLNTFALAEADYLIFNPKVGWWLLPVAIGVLFLKKNWKNKLSENKEASVFIAFFFLLTCFFFFVSDVSGQGKAVDHLASYGSFIGGTLTPIGILLALYSFKQSKHEVETDIELEAFKSSFYIKKAHIENVIERKIKYLTEKDPMELRECTKNIFGPEETKSYDCFYIEQDLKITIELINHLVENKSKDKNKKISTFCETELNKLLYSQLSSIQIIQKIGFVHTFKDSQLEKIVAKDAWTFRLLNPMDIAFSEEFQEWRGQ</sequence>
<keyword evidence="3" id="KW-1185">Reference proteome</keyword>
<reference evidence="2 3" key="1">
    <citation type="submission" date="2020-08" db="EMBL/GenBank/DDBJ databases">
        <title>Oceanospirillum sp. nov. isolated from marine sediment.</title>
        <authorList>
            <person name="Ji X."/>
        </authorList>
    </citation>
    <scope>NUCLEOTIDE SEQUENCE [LARGE SCALE GENOMIC DNA]</scope>
    <source>
        <strain evidence="2 3">D5</strain>
    </source>
</reference>
<dbReference type="Proteomes" id="UP000565262">
    <property type="component" value="Unassembled WGS sequence"/>
</dbReference>
<gene>
    <name evidence="2" type="ORF">H4O21_04670</name>
</gene>
<feature type="transmembrane region" description="Helical" evidence="1">
    <location>
        <begin position="104"/>
        <end position="125"/>
    </location>
</feature>
<keyword evidence="1" id="KW-0472">Membrane</keyword>
<feature type="transmembrane region" description="Helical" evidence="1">
    <location>
        <begin position="47"/>
        <end position="64"/>
    </location>
</feature>
<keyword evidence="1" id="KW-1133">Transmembrane helix</keyword>
<evidence type="ECO:0000313" key="3">
    <source>
        <dbReference type="Proteomes" id="UP000565262"/>
    </source>
</evidence>
<evidence type="ECO:0000313" key="2">
    <source>
        <dbReference type="EMBL" id="MBB1485906.1"/>
    </source>
</evidence>
<feature type="transmembrane region" description="Helical" evidence="1">
    <location>
        <begin position="76"/>
        <end position="92"/>
    </location>
</feature>
<evidence type="ECO:0000256" key="1">
    <source>
        <dbReference type="SAM" id="Phobius"/>
    </source>
</evidence>
<protein>
    <submittedName>
        <fullName evidence="2">Uncharacterized protein</fullName>
    </submittedName>
</protein>
<name>A0A839INQ2_9GAMM</name>
<dbReference type="EMBL" id="JACJFM010000004">
    <property type="protein sequence ID" value="MBB1485906.1"/>
    <property type="molecule type" value="Genomic_DNA"/>
</dbReference>